<dbReference type="InterPro" id="IPR029058">
    <property type="entry name" value="AB_hydrolase_fold"/>
</dbReference>
<dbReference type="AlphaFoldDB" id="A0A4Q2EFA6"/>
<dbReference type="Pfam" id="PF12146">
    <property type="entry name" value="Hydrolase_4"/>
    <property type="match status" value="1"/>
</dbReference>
<dbReference type="PANTHER" id="PTHR11614">
    <property type="entry name" value="PHOSPHOLIPASE-RELATED"/>
    <property type="match status" value="1"/>
</dbReference>
<evidence type="ECO:0000313" key="3">
    <source>
        <dbReference type="Proteomes" id="UP000290624"/>
    </source>
</evidence>
<gene>
    <name evidence="2" type="ORF">C1706_12580</name>
</gene>
<dbReference type="GO" id="GO:0016787">
    <property type="term" value="F:hydrolase activity"/>
    <property type="evidence" value="ECO:0007669"/>
    <property type="project" value="UniProtKB-KW"/>
</dbReference>
<keyword evidence="2" id="KW-0378">Hydrolase</keyword>
<protein>
    <submittedName>
        <fullName evidence="2">Alpha/beta hydrolase</fullName>
    </submittedName>
</protein>
<organism evidence="2 3">
    <name type="scientific">Propioniciclava flava</name>
    <dbReference type="NCBI Taxonomy" id="2072026"/>
    <lineage>
        <taxon>Bacteria</taxon>
        <taxon>Bacillati</taxon>
        <taxon>Actinomycetota</taxon>
        <taxon>Actinomycetes</taxon>
        <taxon>Propionibacteriales</taxon>
        <taxon>Propionibacteriaceae</taxon>
        <taxon>Propioniciclava</taxon>
    </lineage>
</organism>
<name>A0A4Q2EFA6_9ACTN</name>
<dbReference type="Gene3D" id="3.40.50.1820">
    <property type="entry name" value="alpha/beta hydrolase"/>
    <property type="match status" value="1"/>
</dbReference>
<feature type="domain" description="Serine aminopeptidase S33" evidence="1">
    <location>
        <begin position="63"/>
        <end position="191"/>
    </location>
</feature>
<keyword evidence="3" id="KW-1185">Reference proteome</keyword>
<dbReference type="RefSeq" id="WP_129459581.1">
    <property type="nucleotide sequence ID" value="NZ_PPCV01000010.1"/>
</dbReference>
<dbReference type="Proteomes" id="UP000290624">
    <property type="component" value="Unassembled WGS sequence"/>
</dbReference>
<dbReference type="OrthoDB" id="9801217at2"/>
<dbReference type="SUPFAM" id="SSF53474">
    <property type="entry name" value="alpha/beta-Hydrolases"/>
    <property type="match status" value="1"/>
</dbReference>
<dbReference type="InterPro" id="IPR051044">
    <property type="entry name" value="MAG_DAG_Lipase"/>
</dbReference>
<comment type="caution">
    <text evidence="2">The sequence shown here is derived from an EMBL/GenBank/DDBJ whole genome shotgun (WGS) entry which is preliminary data.</text>
</comment>
<sequence length="339" mass="37627">MTLRGAAHTKSLDLHQWRRDPLLDGFENRDLPLTAQPLSGEPVTPLVGTLVRRSDPTLRAGERAVLHVHGWNDYFFHPHVAEFYEGLGYAFYALDLRRYGRSLREGQFRGYIGDLRDYHEEIDAAVSALRREHPSVVLTGHSTGGLTAALWASERPGRLAGLVLNSPWLDMWGPAGIAGAMRPIFGPLGRRNPTSPLRLPDMEEPIYAMATHADMGGEWDYSLELKSPGSEVVRLGWVRAILNGHARVARGLGIDCPVLVTTSTKTSFLRKYSPRAKSVDTVLDVDRIAAAAWRLGDQVTISRIEGGMHDLSLSQAEPRQRWFDAVSVWLGAYVPPTVH</sequence>
<reference evidence="2 3" key="1">
    <citation type="submission" date="2018-01" db="EMBL/GenBank/DDBJ databases">
        <title>Lactibacter flavus gen. nov., sp. nov., a novel bacterium of the family Propionibacteriaceae isolated from raw milk and dairy products.</title>
        <authorList>
            <person name="Wenning M."/>
            <person name="Breitenwieser F."/>
            <person name="Huptas C."/>
            <person name="von Neubeck M."/>
            <person name="Busse H.-J."/>
            <person name="Scherer S."/>
        </authorList>
    </citation>
    <scope>NUCLEOTIDE SEQUENCE [LARGE SCALE GENOMIC DNA]</scope>
    <source>
        <strain evidence="2 3">VG341</strain>
    </source>
</reference>
<dbReference type="InterPro" id="IPR022742">
    <property type="entry name" value="Hydrolase_4"/>
</dbReference>
<dbReference type="EMBL" id="PPCV01000010">
    <property type="protein sequence ID" value="RXW31306.1"/>
    <property type="molecule type" value="Genomic_DNA"/>
</dbReference>
<proteinExistence type="predicted"/>
<evidence type="ECO:0000313" key="2">
    <source>
        <dbReference type="EMBL" id="RXW31306.1"/>
    </source>
</evidence>
<accession>A0A4Q2EFA6</accession>
<evidence type="ECO:0000259" key="1">
    <source>
        <dbReference type="Pfam" id="PF12146"/>
    </source>
</evidence>